<dbReference type="GO" id="GO:0016491">
    <property type="term" value="F:oxidoreductase activity"/>
    <property type="evidence" value="ECO:0007669"/>
    <property type="project" value="UniProtKB-KW"/>
</dbReference>
<dbReference type="PANTHER" id="PTHR30137:SF8">
    <property type="entry name" value="BLR5498 PROTEIN"/>
    <property type="match status" value="1"/>
</dbReference>
<keyword evidence="5" id="KW-1185">Reference proteome</keyword>
<keyword evidence="1 4" id="KW-0560">Oxidoreductase</keyword>
<evidence type="ECO:0000256" key="1">
    <source>
        <dbReference type="ARBA" id="ARBA00023002"/>
    </source>
</evidence>
<proteinExistence type="predicted"/>
<evidence type="ECO:0000313" key="4">
    <source>
        <dbReference type="EMBL" id="MDW5592788.1"/>
    </source>
</evidence>
<keyword evidence="2" id="KW-0503">Monooxygenase</keyword>
<dbReference type="InterPro" id="IPR036661">
    <property type="entry name" value="Luciferase-like_sf"/>
</dbReference>
<feature type="domain" description="Luciferase-like" evidence="3">
    <location>
        <begin position="19"/>
        <end position="345"/>
    </location>
</feature>
<name>A0ABU4HHK4_9ACTN</name>
<comment type="caution">
    <text evidence="4">The sequence shown here is derived from an EMBL/GenBank/DDBJ whole genome shotgun (WGS) entry which is preliminary data.</text>
</comment>
<dbReference type="SUPFAM" id="SSF51679">
    <property type="entry name" value="Bacterial luciferase-like"/>
    <property type="match status" value="1"/>
</dbReference>
<dbReference type="Pfam" id="PF00296">
    <property type="entry name" value="Bac_luciferase"/>
    <property type="match status" value="1"/>
</dbReference>
<evidence type="ECO:0000259" key="3">
    <source>
        <dbReference type="Pfam" id="PF00296"/>
    </source>
</evidence>
<dbReference type="Proteomes" id="UP001284601">
    <property type="component" value="Unassembled WGS sequence"/>
</dbReference>
<dbReference type="InterPro" id="IPR011251">
    <property type="entry name" value="Luciferase-like_dom"/>
</dbReference>
<dbReference type="EC" id="1.-.-.-" evidence="4"/>
<dbReference type="Gene3D" id="3.20.20.30">
    <property type="entry name" value="Luciferase-like domain"/>
    <property type="match status" value="1"/>
</dbReference>
<dbReference type="RefSeq" id="WP_318595047.1">
    <property type="nucleotide sequence ID" value="NZ_JAWSTH010000001.1"/>
</dbReference>
<reference evidence="5" key="1">
    <citation type="submission" date="2023-07" db="EMBL/GenBank/DDBJ databases">
        <title>Conexibacter stalactiti sp. nov., isolated from stalactites in a lava cave and emended description of the genus Conexibacter.</title>
        <authorList>
            <person name="Lee S.D."/>
        </authorList>
    </citation>
    <scope>NUCLEOTIDE SEQUENCE [LARGE SCALE GENOMIC DNA]</scope>
    <source>
        <strain evidence="5">KCTC 39840</strain>
    </source>
</reference>
<dbReference type="EMBL" id="JAWSTH010000001">
    <property type="protein sequence ID" value="MDW5592788.1"/>
    <property type="molecule type" value="Genomic_DNA"/>
</dbReference>
<sequence length="389" mass="42804">MFKFDLLFELEVPRPWTPGKERDRFHEALEQAVFAEQMGFSTIWLVEHHFLTEVAHSSAPDAMLGALTQRTSDIRLGFGVALMPGRVNHPIRVAERAATLDILSDGRVEMGTGRSSSPYQLRAFGVNVADTREEWEEATKLLPELWTREQFSYHGRFFDWDDEITVVPRVVQQPHPPLWVASTQPDTCQMAGEKGLGLLMPSLTAPENLAPRIAAYKEAVAAPTDQIGHFANDQCALFTVAFAHDDDDRARVLGGQAGKWYIDVLGEIYANDWKGTPLDQVPDSYRYHAELRRRHGASGNWAAGLDIGGGGDDGYSNLIDSGAFCIGDPASVTRKVEAFRAVGGDRLVCCMQLADLKHDDLMRSLELFGREVIPAVRAAEAAAGAPAAS</sequence>
<protein>
    <submittedName>
        <fullName evidence="4">LLM class flavin-dependent oxidoreductase</fullName>
        <ecNumber evidence="4">1.-.-.-</ecNumber>
    </submittedName>
</protein>
<evidence type="ECO:0000256" key="2">
    <source>
        <dbReference type="ARBA" id="ARBA00023033"/>
    </source>
</evidence>
<evidence type="ECO:0000313" key="5">
    <source>
        <dbReference type="Proteomes" id="UP001284601"/>
    </source>
</evidence>
<gene>
    <name evidence="4" type="ORF">R7226_00465</name>
</gene>
<dbReference type="InterPro" id="IPR050766">
    <property type="entry name" value="Bact_Lucif_Oxidored"/>
</dbReference>
<accession>A0ABU4HHK4</accession>
<dbReference type="PANTHER" id="PTHR30137">
    <property type="entry name" value="LUCIFERASE-LIKE MONOOXYGENASE"/>
    <property type="match status" value="1"/>
</dbReference>
<organism evidence="4 5">
    <name type="scientific">Conexibacter stalactiti</name>
    <dbReference type="NCBI Taxonomy" id="1940611"/>
    <lineage>
        <taxon>Bacteria</taxon>
        <taxon>Bacillati</taxon>
        <taxon>Actinomycetota</taxon>
        <taxon>Thermoleophilia</taxon>
        <taxon>Solirubrobacterales</taxon>
        <taxon>Conexibacteraceae</taxon>
        <taxon>Conexibacter</taxon>
    </lineage>
</organism>